<feature type="transmembrane region" description="Helical" evidence="11">
    <location>
        <begin position="272"/>
        <end position="296"/>
    </location>
</feature>
<feature type="domain" description="HAMP" evidence="13">
    <location>
        <begin position="297"/>
        <end position="349"/>
    </location>
</feature>
<organism evidence="14 15">
    <name type="scientific">Maledivibacter halophilus</name>
    <dbReference type="NCBI Taxonomy" id="36842"/>
    <lineage>
        <taxon>Bacteria</taxon>
        <taxon>Bacillati</taxon>
        <taxon>Bacillota</taxon>
        <taxon>Clostridia</taxon>
        <taxon>Peptostreptococcales</taxon>
        <taxon>Caminicellaceae</taxon>
        <taxon>Maledivibacter</taxon>
    </lineage>
</organism>
<dbReference type="CDD" id="cd12914">
    <property type="entry name" value="PDC1_DGC_like"/>
    <property type="match status" value="1"/>
</dbReference>
<comment type="subcellular location">
    <subcellularLocation>
        <location evidence="1">Cell membrane</location>
        <topology evidence="1">Multi-pass membrane protein</topology>
    </subcellularLocation>
</comment>
<evidence type="ECO:0000259" key="13">
    <source>
        <dbReference type="PROSITE" id="PS50885"/>
    </source>
</evidence>
<keyword evidence="10" id="KW-0175">Coiled coil</keyword>
<gene>
    <name evidence="14" type="ORF">SAMN02194393_04024</name>
</gene>
<evidence type="ECO:0000256" key="8">
    <source>
        <dbReference type="ARBA" id="ARBA00029447"/>
    </source>
</evidence>
<dbReference type="Pfam" id="PF00015">
    <property type="entry name" value="MCPsignal"/>
    <property type="match status" value="1"/>
</dbReference>
<evidence type="ECO:0000313" key="14">
    <source>
        <dbReference type="EMBL" id="SKC84171.1"/>
    </source>
</evidence>
<evidence type="ECO:0000256" key="2">
    <source>
        <dbReference type="ARBA" id="ARBA00022475"/>
    </source>
</evidence>
<protein>
    <submittedName>
        <fullName evidence="14">Methyl-accepting chemotaxis sensory transducer with Cache sensor</fullName>
    </submittedName>
</protein>
<dbReference type="Pfam" id="PF00672">
    <property type="entry name" value="HAMP"/>
    <property type="match status" value="1"/>
</dbReference>
<dbReference type="RefSeq" id="WP_079494117.1">
    <property type="nucleotide sequence ID" value="NZ_FUZT01000011.1"/>
</dbReference>
<evidence type="ECO:0000256" key="5">
    <source>
        <dbReference type="ARBA" id="ARBA00022989"/>
    </source>
</evidence>
<dbReference type="CDD" id="cd06225">
    <property type="entry name" value="HAMP"/>
    <property type="match status" value="1"/>
</dbReference>
<accession>A0A1T5M7F8</accession>
<keyword evidence="3" id="KW-0145">Chemotaxis</keyword>
<dbReference type="CDD" id="cd11386">
    <property type="entry name" value="MCP_signal"/>
    <property type="match status" value="1"/>
</dbReference>
<dbReference type="GO" id="GO:0006935">
    <property type="term" value="P:chemotaxis"/>
    <property type="evidence" value="ECO:0007669"/>
    <property type="project" value="UniProtKB-KW"/>
</dbReference>
<evidence type="ECO:0000256" key="11">
    <source>
        <dbReference type="SAM" id="Phobius"/>
    </source>
</evidence>
<evidence type="ECO:0000256" key="1">
    <source>
        <dbReference type="ARBA" id="ARBA00004651"/>
    </source>
</evidence>
<dbReference type="SMART" id="SM00304">
    <property type="entry name" value="HAMP"/>
    <property type="match status" value="1"/>
</dbReference>
<dbReference type="InterPro" id="IPR033479">
    <property type="entry name" value="dCache_1"/>
</dbReference>
<dbReference type="SUPFAM" id="SSF58104">
    <property type="entry name" value="Methyl-accepting chemotaxis protein (MCP) signaling domain"/>
    <property type="match status" value="1"/>
</dbReference>
<dbReference type="PROSITE" id="PS50111">
    <property type="entry name" value="CHEMOTAXIS_TRANSDUC_2"/>
    <property type="match status" value="1"/>
</dbReference>
<dbReference type="STRING" id="36842.SAMN02194393_04024"/>
<dbReference type="PANTHER" id="PTHR32089:SF114">
    <property type="entry name" value="METHYL-ACCEPTING CHEMOTAXIS PROTEIN MCPB"/>
    <property type="match status" value="1"/>
</dbReference>
<feature type="transmembrane region" description="Helical" evidence="11">
    <location>
        <begin position="12"/>
        <end position="31"/>
    </location>
</feature>
<evidence type="ECO:0000259" key="12">
    <source>
        <dbReference type="PROSITE" id="PS50111"/>
    </source>
</evidence>
<dbReference type="InterPro" id="IPR003660">
    <property type="entry name" value="HAMP_dom"/>
</dbReference>
<dbReference type="PANTHER" id="PTHR32089">
    <property type="entry name" value="METHYL-ACCEPTING CHEMOTAXIS PROTEIN MCPB"/>
    <property type="match status" value="1"/>
</dbReference>
<sequence length="654" mass="71616">MKSLKYKIMIPVLIFAVIGILGIAGTTYFQAKRIILDDVEKIAESKVSKLVNFSDEKIHEWEEKVKLFALMEEARTLDYSSFEELASQKKELFQDFELAFISDLNGNYHGINGEKGNVKDRDYFSKAMMDRVVVSEPVISKSSGNPVIVVAAPIKENNSIVGLMAATINLSNITDTINSEKLGDNGYAYMIDKNGTIIAHKNKDYILNENFTKSDNQGLVDITKKMIEGEAGKDNYEEGKERKIAVYAPLHSINWSIAMIADYKEITHNVTILRYIVMLIGFVAVILIGGMIFFIVSKSIKPIVEMANITKKVAAGNLKVKVDLKSNDEIGTLAKNFNNMIENMKKLLENVNEMGISVASTSQQMKASTEEASKVSEQVAQTISEVAKGATEQAQSTAKGSNMVNELIQGIGQVRDGANNSQNLTIKAKETVDEGIKIIEYQKNKMLESKEATINVGNEVLELSNKSGQIGQIVELISNIAEQTNLLALNAAIEAARAGDQGRGFAVVADEVRKLAEESGKASSNISELINEIQVDVDKVVKEMKNTENIVMDQEKAVEQTAEVFNNVLKAVETITKDTKQAAEACEILNKSSLSVGENIENISSITQENAAATEEVAASTEEQTAALQQLAASAEQLADISIELQNSIQKFNI</sequence>
<evidence type="ECO:0000256" key="7">
    <source>
        <dbReference type="ARBA" id="ARBA00023224"/>
    </source>
</evidence>
<dbReference type="SMART" id="SM00283">
    <property type="entry name" value="MA"/>
    <property type="match status" value="1"/>
</dbReference>
<dbReference type="AlphaFoldDB" id="A0A1T5M7F8"/>
<dbReference type="Gene3D" id="3.30.450.20">
    <property type="entry name" value="PAS domain"/>
    <property type="match status" value="1"/>
</dbReference>
<keyword evidence="2" id="KW-1003">Cell membrane</keyword>
<evidence type="ECO:0000256" key="10">
    <source>
        <dbReference type="SAM" id="Coils"/>
    </source>
</evidence>
<keyword evidence="6 11" id="KW-0472">Membrane</keyword>
<dbReference type="EMBL" id="FUZT01000011">
    <property type="protein sequence ID" value="SKC84171.1"/>
    <property type="molecule type" value="Genomic_DNA"/>
</dbReference>
<dbReference type="Proteomes" id="UP000190285">
    <property type="component" value="Unassembled WGS sequence"/>
</dbReference>
<dbReference type="Gene3D" id="1.10.287.950">
    <property type="entry name" value="Methyl-accepting chemotaxis protein"/>
    <property type="match status" value="1"/>
</dbReference>
<feature type="coiled-coil region" evidence="10">
    <location>
        <begin position="603"/>
        <end position="638"/>
    </location>
</feature>
<keyword evidence="7 9" id="KW-0807">Transducer</keyword>
<keyword evidence="4 11" id="KW-0812">Transmembrane</keyword>
<feature type="domain" description="Methyl-accepting transducer" evidence="12">
    <location>
        <begin position="368"/>
        <end position="625"/>
    </location>
</feature>
<dbReference type="PROSITE" id="PS50885">
    <property type="entry name" value="HAMP"/>
    <property type="match status" value="1"/>
</dbReference>
<dbReference type="OrthoDB" id="597657at2"/>
<name>A0A1T5M7F8_9FIRM</name>
<evidence type="ECO:0000256" key="3">
    <source>
        <dbReference type="ARBA" id="ARBA00022500"/>
    </source>
</evidence>
<dbReference type="SUPFAM" id="SSF103190">
    <property type="entry name" value="Sensory domain-like"/>
    <property type="match status" value="1"/>
</dbReference>
<evidence type="ECO:0000256" key="9">
    <source>
        <dbReference type="PROSITE-ProRule" id="PRU00284"/>
    </source>
</evidence>
<dbReference type="Gene3D" id="6.10.340.10">
    <property type="match status" value="1"/>
</dbReference>
<comment type="similarity">
    <text evidence="8">Belongs to the methyl-accepting chemotaxis (MCP) protein family.</text>
</comment>
<dbReference type="GO" id="GO:0007165">
    <property type="term" value="P:signal transduction"/>
    <property type="evidence" value="ECO:0007669"/>
    <property type="project" value="UniProtKB-KW"/>
</dbReference>
<keyword evidence="5 11" id="KW-1133">Transmembrane helix</keyword>
<proteinExistence type="inferred from homology"/>
<keyword evidence="15" id="KW-1185">Reference proteome</keyword>
<dbReference type="InterPro" id="IPR004089">
    <property type="entry name" value="MCPsignal_dom"/>
</dbReference>
<reference evidence="14 15" key="1">
    <citation type="submission" date="2017-02" db="EMBL/GenBank/DDBJ databases">
        <authorList>
            <person name="Peterson S.W."/>
        </authorList>
    </citation>
    <scope>NUCLEOTIDE SEQUENCE [LARGE SCALE GENOMIC DNA]</scope>
    <source>
        <strain evidence="14 15">M1</strain>
    </source>
</reference>
<dbReference type="Pfam" id="PF02743">
    <property type="entry name" value="dCache_1"/>
    <property type="match status" value="1"/>
</dbReference>
<dbReference type="InterPro" id="IPR029151">
    <property type="entry name" value="Sensor-like_sf"/>
</dbReference>
<evidence type="ECO:0000256" key="6">
    <source>
        <dbReference type="ARBA" id="ARBA00023136"/>
    </source>
</evidence>
<evidence type="ECO:0000313" key="15">
    <source>
        <dbReference type="Proteomes" id="UP000190285"/>
    </source>
</evidence>
<dbReference type="CDD" id="cd12912">
    <property type="entry name" value="PDC2_MCP_like"/>
    <property type="match status" value="1"/>
</dbReference>
<evidence type="ECO:0000256" key="4">
    <source>
        <dbReference type="ARBA" id="ARBA00022692"/>
    </source>
</evidence>
<dbReference type="GO" id="GO:0005886">
    <property type="term" value="C:plasma membrane"/>
    <property type="evidence" value="ECO:0007669"/>
    <property type="project" value="UniProtKB-SubCell"/>
</dbReference>